<sequence length="30" mass="2955">APSRSSAGTTTSGATPTAPSIWCSSWGRSS</sequence>
<protein>
    <submittedName>
        <fullName evidence="2">NAD-dependent glyceraldehyde-3-phosphate dehydrogenase</fullName>
        <ecNumber evidence="2">1.2.1.12</ecNumber>
    </submittedName>
</protein>
<dbReference type="EC" id="1.2.1.12" evidence="2"/>
<evidence type="ECO:0000313" key="2">
    <source>
        <dbReference type="EMBL" id="CAA9447823.1"/>
    </source>
</evidence>
<organism evidence="2">
    <name type="scientific">uncultured Rubrobacteraceae bacterium</name>
    <dbReference type="NCBI Taxonomy" id="349277"/>
    <lineage>
        <taxon>Bacteria</taxon>
        <taxon>Bacillati</taxon>
        <taxon>Actinomycetota</taxon>
        <taxon>Rubrobacteria</taxon>
        <taxon>Rubrobacterales</taxon>
        <taxon>Rubrobacteraceae</taxon>
        <taxon>environmental samples</taxon>
    </lineage>
</organism>
<evidence type="ECO:0000256" key="1">
    <source>
        <dbReference type="SAM" id="MobiDB-lite"/>
    </source>
</evidence>
<dbReference type="EMBL" id="CADCUW010000553">
    <property type="protein sequence ID" value="CAA9447823.1"/>
    <property type="molecule type" value="Genomic_DNA"/>
</dbReference>
<reference evidence="2" key="1">
    <citation type="submission" date="2020-02" db="EMBL/GenBank/DDBJ databases">
        <authorList>
            <person name="Meier V. D."/>
        </authorList>
    </citation>
    <scope>NUCLEOTIDE SEQUENCE</scope>
    <source>
        <strain evidence="2">AVDCRST_MAG01</strain>
    </source>
</reference>
<proteinExistence type="predicted"/>
<feature type="compositionally biased region" description="Low complexity" evidence="1">
    <location>
        <begin position="1"/>
        <end position="20"/>
    </location>
</feature>
<feature type="non-terminal residue" evidence="2">
    <location>
        <position position="30"/>
    </location>
</feature>
<keyword evidence="2" id="KW-0560">Oxidoreductase</keyword>
<feature type="non-terminal residue" evidence="2">
    <location>
        <position position="1"/>
    </location>
</feature>
<feature type="region of interest" description="Disordered" evidence="1">
    <location>
        <begin position="1"/>
        <end position="30"/>
    </location>
</feature>
<dbReference type="GO" id="GO:0004365">
    <property type="term" value="F:glyceraldehyde-3-phosphate dehydrogenase (NAD+) (phosphorylating) activity"/>
    <property type="evidence" value="ECO:0007669"/>
    <property type="project" value="UniProtKB-EC"/>
</dbReference>
<gene>
    <name evidence="2" type="ORF">AVDCRST_MAG01-01-4253</name>
</gene>
<dbReference type="AlphaFoldDB" id="A0A6J4QLD4"/>
<accession>A0A6J4QLD4</accession>
<name>A0A6J4QLD4_9ACTN</name>